<dbReference type="AlphaFoldDB" id="A0A1H1EYE7"/>
<sequence length="629" mass="69275">MAGEDRLESTRRALRDALAQAERAAELARLLDATQNRLAEAEQAREEARTLRERLALAEDELERARATEEKLRRELAEQRYQTEVARWKLSSMQVARWTRLGDAIKTGKRNPVLLARGLRGAAKPAPRPARPKRQPLPPPAEKGKKGKEVPGASFQPRSSVRIVEGASVKLKPFRVPTGPNTRPHLTVAAVLDPHPEALVRYEWRQTVGFTPRDFARILPQEIPHLLLVGSVTEGPWVEEVTGEPGEGLRALLDWCAERGIRTAFWHTGGDVADYRAAAGLFEHVFTALPETLPEWRAVHPRAGLLPFAVQPRVHNPLPLATERYDRVLTLDELLPDNLSYPDVLTSYRWPKAVECPPGTPEWRLAEIAACNTPIGVPDARRAHAAIREAYARGTMSERTDEMLEAIGLPAARATLNVSVIVPVTAGGDLDRTLAQLAAQSGVVQAVLMAPEPEVAEKRARETLSADVVVRAADPGLTTGGLIGRALDLCEGDLVAVMDPRDAYGEHYLTDLTRTFLYTTADIAGKASYHVYLSGPGATLLRQPDAAYTYLPEITGSTLLARRAVLRDLGVADLSEGWDEVLMRQCRAEGVRVFSADPYNYVRLREDDPRLLSSARLLAYGPPEPHAYA</sequence>
<evidence type="ECO:0000256" key="2">
    <source>
        <dbReference type="SAM" id="MobiDB-lite"/>
    </source>
</evidence>
<evidence type="ECO:0000256" key="1">
    <source>
        <dbReference type="SAM" id="Coils"/>
    </source>
</evidence>
<dbReference type="STRING" id="35622.SAMN04489764_2690"/>
<dbReference type="SUPFAM" id="SSF53448">
    <property type="entry name" value="Nucleotide-diphospho-sugar transferases"/>
    <property type="match status" value="1"/>
</dbReference>
<name>A0A1H1EYE7_9ACTN</name>
<evidence type="ECO:0008006" key="5">
    <source>
        <dbReference type="Google" id="ProtNLM"/>
    </source>
</evidence>
<dbReference type="EMBL" id="FNKK01000002">
    <property type="protein sequence ID" value="SDQ93732.1"/>
    <property type="molecule type" value="Genomic_DNA"/>
</dbReference>
<keyword evidence="4" id="KW-1185">Reference proteome</keyword>
<dbReference type="InterPro" id="IPR029044">
    <property type="entry name" value="Nucleotide-diphossugar_trans"/>
</dbReference>
<dbReference type="OrthoDB" id="6713581at2"/>
<accession>A0A1H1EYE7</accession>
<reference evidence="3 4" key="1">
    <citation type="submission" date="2016-10" db="EMBL/GenBank/DDBJ databases">
        <authorList>
            <person name="de Groot N.N."/>
        </authorList>
    </citation>
    <scope>NUCLEOTIDE SEQUENCE [LARGE SCALE GENOMIC DNA]</scope>
    <source>
        <strain evidence="3 4">DSM 43794</strain>
    </source>
</reference>
<gene>
    <name evidence="3" type="ORF">SAMN04489764_2690</name>
</gene>
<dbReference type="RefSeq" id="WP_093259337.1">
    <property type="nucleotide sequence ID" value="NZ_FNKK01000002.1"/>
</dbReference>
<organism evidence="3 4">
    <name type="scientific">Thermostaphylospora chromogena</name>
    <dbReference type="NCBI Taxonomy" id="35622"/>
    <lineage>
        <taxon>Bacteria</taxon>
        <taxon>Bacillati</taxon>
        <taxon>Actinomycetota</taxon>
        <taxon>Actinomycetes</taxon>
        <taxon>Streptosporangiales</taxon>
        <taxon>Thermomonosporaceae</taxon>
        <taxon>Thermostaphylospora</taxon>
    </lineage>
</organism>
<evidence type="ECO:0000313" key="3">
    <source>
        <dbReference type="EMBL" id="SDQ93732.1"/>
    </source>
</evidence>
<evidence type="ECO:0000313" key="4">
    <source>
        <dbReference type="Proteomes" id="UP000217103"/>
    </source>
</evidence>
<proteinExistence type="predicted"/>
<dbReference type="Proteomes" id="UP000217103">
    <property type="component" value="Unassembled WGS sequence"/>
</dbReference>
<keyword evidence="1" id="KW-0175">Coiled coil</keyword>
<feature type="coiled-coil region" evidence="1">
    <location>
        <begin position="4"/>
        <end position="82"/>
    </location>
</feature>
<protein>
    <recommendedName>
        <fullName evidence="5">Glycosyl transferase family 2</fullName>
    </recommendedName>
</protein>
<feature type="region of interest" description="Disordered" evidence="2">
    <location>
        <begin position="119"/>
        <end position="157"/>
    </location>
</feature>